<dbReference type="EMBL" id="JACJKS010000008">
    <property type="protein sequence ID" value="MBM6948516.1"/>
    <property type="molecule type" value="Genomic_DNA"/>
</dbReference>
<dbReference type="PROSITE" id="PS00583">
    <property type="entry name" value="PFKB_KINASES_1"/>
    <property type="match status" value="1"/>
</dbReference>
<dbReference type="GO" id="GO:0016301">
    <property type="term" value="F:kinase activity"/>
    <property type="evidence" value="ECO:0007669"/>
    <property type="project" value="UniProtKB-KW"/>
</dbReference>
<dbReference type="RefSeq" id="WP_204906528.1">
    <property type="nucleotide sequence ID" value="NZ_JACJKS010000008.1"/>
</dbReference>
<dbReference type="Gene3D" id="3.40.1190.20">
    <property type="match status" value="1"/>
</dbReference>
<keyword evidence="2" id="KW-0808">Transferase</keyword>
<accession>A0A938XBP4</accession>
<dbReference type="GO" id="GO:0006796">
    <property type="term" value="P:phosphate-containing compound metabolic process"/>
    <property type="evidence" value="ECO:0007669"/>
    <property type="project" value="UniProtKB-ARBA"/>
</dbReference>
<evidence type="ECO:0000256" key="2">
    <source>
        <dbReference type="ARBA" id="ARBA00022679"/>
    </source>
</evidence>
<evidence type="ECO:0000313" key="6">
    <source>
        <dbReference type="Proteomes" id="UP000705508"/>
    </source>
</evidence>
<gene>
    <name evidence="5" type="ORF">H6A20_07575</name>
</gene>
<reference evidence="5" key="1">
    <citation type="submission" date="2020-08" db="EMBL/GenBank/DDBJ databases">
        <authorList>
            <person name="Cejkova D."/>
            <person name="Kubasova T."/>
            <person name="Jahodarova E."/>
            <person name="Rychlik I."/>
        </authorList>
    </citation>
    <scope>NUCLEOTIDE SEQUENCE</scope>
    <source>
        <strain evidence="5">An582</strain>
    </source>
</reference>
<dbReference type="InterPro" id="IPR029056">
    <property type="entry name" value="Ribokinase-like"/>
</dbReference>
<reference evidence="5" key="2">
    <citation type="journal article" date="2021" name="Sci. Rep.">
        <title>The distribution of antibiotic resistance genes in chicken gut microbiota commensals.</title>
        <authorList>
            <person name="Juricova H."/>
            <person name="Matiasovicova J."/>
            <person name="Kubasova T."/>
            <person name="Cejkova D."/>
            <person name="Rychlik I."/>
        </authorList>
    </citation>
    <scope>NUCLEOTIDE SEQUENCE</scope>
    <source>
        <strain evidence="5">An582</strain>
    </source>
</reference>
<comment type="similarity">
    <text evidence="1">Belongs to the carbohydrate kinase PfkB family.</text>
</comment>
<dbReference type="PANTHER" id="PTHR10584">
    <property type="entry name" value="SUGAR KINASE"/>
    <property type="match status" value="1"/>
</dbReference>
<sequence>MSHPSYTIVGAAILDILARPVDASVFAAGSVPAETVALHTGGDAMNEACVLADLGADVHLVSKVGRDPAGEMVLHACSRRNIDAAFVGVSSDIPTGTNIVLVDPKGERSFITAPGSTLRQFYPADVPDAALRPGGILCFASIFVSPHFGNRELAFLFSKAKAAGMTVCADMTKRKKGETVRDMADCLSLLDYVFPNYEEAALLTGESDPDRIADAFLACGTRHVVIKAGSRGCYVCTPDRRFWSPAYARARCIDTTGAGDTFTGCFLYALGHGLPTADCARFANAGASLCIEQTGAVGAGKDLQEILKRAGL</sequence>
<organism evidence="5 6">
    <name type="scientific">Mordavella massiliensis</name>
    <dbReference type="NCBI Taxonomy" id="1871024"/>
    <lineage>
        <taxon>Bacteria</taxon>
        <taxon>Bacillati</taxon>
        <taxon>Bacillota</taxon>
        <taxon>Clostridia</taxon>
        <taxon>Eubacteriales</taxon>
        <taxon>Clostridiaceae</taxon>
        <taxon>Mordavella</taxon>
    </lineage>
</organism>
<evidence type="ECO:0000259" key="4">
    <source>
        <dbReference type="Pfam" id="PF00294"/>
    </source>
</evidence>
<dbReference type="PRINTS" id="PR00990">
    <property type="entry name" value="RIBOKINASE"/>
</dbReference>
<dbReference type="Proteomes" id="UP000705508">
    <property type="component" value="Unassembled WGS sequence"/>
</dbReference>
<proteinExistence type="inferred from homology"/>
<dbReference type="CDD" id="cd01166">
    <property type="entry name" value="KdgK"/>
    <property type="match status" value="1"/>
</dbReference>
<dbReference type="Pfam" id="PF00294">
    <property type="entry name" value="PfkB"/>
    <property type="match status" value="1"/>
</dbReference>
<evidence type="ECO:0000313" key="5">
    <source>
        <dbReference type="EMBL" id="MBM6948516.1"/>
    </source>
</evidence>
<comment type="caution">
    <text evidence="5">The sequence shown here is derived from an EMBL/GenBank/DDBJ whole genome shotgun (WGS) entry which is preliminary data.</text>
</comment>
<dbReference type="InterPro" id="IPR011611">
    <property type="entry name" value="PfkB_dom"/>
</dbReference>
<evidence type="ECO:0000256" key="3">
    <source>
        <dbReference type="ARBA" id="ARBA00022777"/>
    </source>
</evidence>
<keyword evidence="3 5" id="KW-0418">Kinase</keyword>
<evidence type="ECO:0000256" key="1">
    <source>
        <dbReference type="ARBA" id="ARBA00010688"/>
    </source>
</evidence>
<protein>
    <submittedName>
        <fullName evidence="5">Carbohydrate kinase family protein</fullName>
    </submittedName>
</protein>
<dbReference type="InterPro" id="IPR002139">
    <property type="entry name" value="Ribo/fructo_kinase"/>
</dbReference>
<dbReference type="SUPFAM" id="SSF53613">
    <property type="entry name" value="Ribokinase-like"/>
    <property type="match status" value="1"/>
</dbReference>
<name>A0A938XBP4_9CLOT</name>
<dbReference type="AlphaFoldDB" id="A0A938XBP4"/>
<feature type="domain" description="Carbohydrate kinase PfkB" evidence="4">
    <location>
        <begin position="9"/>
        <end position="297"/>
    </location>
</feature>
<dbReference type="InterPro" id="IPR002173">
    <property type="entry name" value="Carboh/pur_kinase_PfkB_CS"/>
</dbReference>
<dbReference type="PANTHER" id="PTHR10584:SF166">
    <property type="entry name" value="RIBOKINASE"/>
    <property type="match status" value="1"/>
</dbReference>